<name>A0A8E1UQ77_9BACT</name>
<reference evidence="1 2" key="1">
    <citation type="submission" date="2015-06" db="EMBL/GenBank/DDBJ databases">
        <title>Prevotella sp. 109, sp. nov., a novel member of the family Prevotellaceae isolated from human faeces.</title>
        <authorList>
            <person name="Shkoporov A.N."/>
            <person name="Chaplin A.V."/>
            <person name="Kafarskaia L.I."/>
            <person name="Efimov B.A."/>
        </authorList>
    </citation>
    <scope>NUCLEOTIDE SEQUENCE [LARGE SCALE GENOMIC DNA]</scope>
    <source>
        <strain evidence="1 2">109</strain>
    </source>
</reference>
<dbReference type="RefSeq" id="WP_053398653.1">
    <property type="nucleotide sequence ID" value="NZ_LFQU01000018.1"/>
</dbReference>
<gene>
    <name evidence="1" type="ORF">ACU52_09590</name>
</gene>
<comment type="caution">
    <text evidence="1">The sequence shown here is derived from an EMBL/GenBank/DDBJ whole genome shotgun (WGS) entry which is preliminary data.</text>
</comment>
<keyword evidence="2" id="KW-1185">Reference proteome</keyword>
<protein>
    <submittedName>
        <fullName evidence="1">Uncharacterized protein</fullName>
    </submittedName>
</protein>
<dbReference type="OrthoDB" id="9982590at2"/>
<dbReference type="Proteomes" id="UP000036951">
    <property type="component" value="Unassembled WGS sequence"/>
</dbReference>
<evidence type="ECO:0000313" key="2">
    <source>
        <dbReference type="Proteomes" id="UP000036951"/>
    </source>
</evidence>
<dbReference type="EMBL" id="LFQU01000018">
    <property type="protein sequence ID" value="KOO68091.1"/>
    <property type="molecule type" value="Genomic_DNA"/>
</dbReference>
<dbReference type="AlphaFoldDB" id="A0A8E1UQ77"/>
<organism evidence="1 2">
    <name type="scientific">Xylanibacter rarus</name>
    <dbReference type="NCBI Taxonomy" id="1676614"/>
    <lineage>
        <taxon>Bacteria</taxon>
        <taxon>Pseudomonadati</taxon>
        <taxon>Bacteroidota</taxon>
        <taxon>Bacteroidia</taxon>
        <taxon>Bacteroidales</taxon>
        <taxon>Prevotellaceae</taxon>
        <taxon>Xylanibacter</taxon>
    </lineage>
</organism>
<evidence type="ECO:0000313" key="1">
    <source>
        <dbReference type="EMBL" id="KOO68091.1"/>
    </source>
</evidence>
<accession>A0A8E1UQ77</accession>
<proteinExistence type="predicted"/>
<sequence>MKIEFDISDDKIVNFSLGARNELVHQSQRIVSDIVDEASRIEASRRIYDTSSEVTQSNVKEAANQPRMMVVKKKTLWTKVVQIASFISSIIMGSLLDTDKFKDTNHVTWFIIMTFIAIGTTIYLTFNQDNNG</sequence>